<dbReference type="InterPro" id="IPR024924">
    <property type="entry name" value="7-CO-7-deazaguanine_synth-like"/>
</dbReference>
<comment type="cofactor">
    <cofactor evidence="8">
        <name>Mg(2+)</name>
        <dbReference type="ChEBI" id="CHEBI:18420"/>
    </cofactor>
</comment>
<name>A0A7T7JDF3_9BACT</name>
<dbReference type="PROSITE" id="PS51918">
    <property type="entry name" value="RADICAL_SAM"/>
    <property type="match status" value="1"/>
</dbReference>
<evidence type="ECO:0000256" key="1">
    <source>
        <dbReference type="ARBA" id="ARBA00022485"/>
    </source>
</evidence>
<feature type="domain" description="Radical SAM core" evidence="9">
    <location>
        <begin position="41"/>
        <end position="266"/>
    </location>
</feature>
<feature type="binding site" evidence="8">
    <location>
        <begin position="35"/>
        <end position="37"/>
    </location>
    <ligand>
        <name>substrate</name>
    </ligand>
</feature>
<feature type="binding site" evidence="8">
    <location>
        <position position="54"/>
    </location>
    <ligand>
        <name>[4Fe-4S] cluster</name>
        <dbReference type="ChEBI" id="CHEBI:49883"/>
        <note>4Fe-4S-S-AdoMet</note>
    </ligand>
</feature>
<dbReference type="GO" id="GO:1904047">
    <property type="term" value="F:S-adenosyl-L-methionine binding"/>
    <property type="evidence" value="ECO:0007669"/>
    <property type="project" value="UniProtKB-UniRule"/>
</dbReference>
<dbReference type="EC" id="4.3.99.3" evidence="8"/>
<evidence type="ECO:0000256" key="5">
    <source>
        <dbReference type="ARBA" id="ARBA00023004"/>
    </source>
</evidence>
<feature type="binding site" evidence="8">
    <location>
        <position position="61"/>
    </location>
    <ligand>
        <name>[4Fe-4S] cluster</name>
        <dbReference type="ChEBI" id="CHEBI:49883"/>
        <note>4Fe-4S-S-AdoMet</note>
    </ligand>
</feature>
<dbReference type="PANTHER" id="PTHR42836">
    <property type="entry name" value="7-CARBOXY-7-DEAZAGUANINE SYNTHASE"/>
    <property type="match status" value="1"/>
</dbReference>
<keyword evidence="4 8" id="KW-0460">Magnesium</keyword>
<dbReference type="UniPathway" id="UPA00391"/>
<dbReference type="GO" id="GO:0051539">
    <property type="term" value="F:4 iron, 4 sulfur cluster binding"/>
    <property type="evidence" value="ECO:0007669"/>
    <property type="project" value="UniProtKB-UniRule"/>
</dbReference>
<proteinExistence type="inferred from homology"/>
<comment type="cofactor">
    <cofactor evidence="8">
        <name>[4Fe-4S] cluster</name>
        <dbReference type="ChEBI" id="CHEBI:49883"/>
    </cofactor>
    <text evidence="8">Binds 1 [4Fe-4S] cluster. The cluster is coordinated with 3 cysteines and an exchangeable S-adenosyl-L-methionine.</text>
</comment>
<evidence type="ECO:0000313" key="10">
    <source>
        <dbReference type="EMBL" id="QQL46270.1"/>
    </source>
</evidence>
<dbReference type="CDD" id="cd01335">
    <property type="entry name" value="Radical_SAM"/>
    <property type="match status" value="1"/>
</dbReference>
<feature type="binding site" evidence="8">
    <location>
        <begin position="60"/>
        <end position="62"/>
    </location>
    <ligand>
        <name>S-adenosyl-L-methionine</name>
        <dbReference type="ChEBI" id="CHEBI:59789"/>
    </ligand>
</feature>
<dbReference type="GO" id="GO:0000287">
    <property type="term" value="F:magnesium ion binding"/>
    <property type="evidence" value="ECO:0007669"/>
    <property type="project" value="UniProtKB-UniRule"/>
</dbReference>
<keyword evidence="6 8" id="KW-0411">Iron-sulfur</keyword>
<dbReference type="Proteomes" id="UP000475117">
    <property type="component" value="Chromosome"/>
</dbReference>
<comment type="catalytic activity">
    <reaction evidence="8">
        <text>6-carboxy-5,6,7,8-tetrahydropterin + H(+) = 7-carboxy-7-carbaguanine + NH4(+)</text>
        <dbReference type="Rhea" id="RHEA:27974"/>
        <dbReference type="ChEBI" id="CHEBI:15378"/>
        <dbReference type="ChEBI" id="CHEBI:28938"/>
        <dbReference type="ChEBI" id="CHEBI:61032"/>
        <dbReference type="ChEBI" id="CHEBI:61036"/>
        <dbReference type="EC" id="4.3.99.3"/>
    </reaction>
</comment>
<dbReference type="InterPro" id="IPR058240">
    <property type="entry name" value="rSAM_sf"/>
</dbReference>
<organism evidence="10 11">
    <name type="scientific">Sulfuriroseicoccus oceanibius</name>
    <dbReference type="NCBI Taxonomy" id="2707525"/>
    <lineage>
        <taxon>Bacteria</taxon>
        <taxon>Pseudomonadati</taxon>
        <taxon>Verrucomicrobiota</taxon>
        <taxon>Verrucomicrobiia</taxon>
        <taxon>Verrucomicrobiales</taxon>
        <taxon>Verrucomicrobiaceae</taxon>
        <taxon>Sulfuriroseicoccus</taxon>
    </lineage>
</organism>
<feature type="binding site" evidence="8">
    <location>
        <position position="63"/>
    </location>
    <ligand>
        <name>Mg(2+)</name>
        <dbReference type="ChEBI" id="CHEBI:18420"/>
    </ligand>
</feature>
<evidence type="ECO:0000259" key="9">
    <source>
        <dbReference type="PROSITE" id="PS51918"/>
    </source>
</evidence>
<evidence type="ECO:0000256" key="8">
    <source>
        <dbReference type="HAMAP-Rule" id="MF_00917"/>
    </source>
</evidence>
<comment type="cofactor">
    <cofactor evidence="8">
        <name>S-adenosyl-L-methionine</name>
        <dbReference type="ChEBI" id="CHEBI:59789"/>
    </cofactor>
    <text evidence="8">Binds 1 S-adenosyl-L-methionine per subunit.</text>
</comment>
<feature type="binding site" evidence="8">
    <location>
        <position position="116"/>
    </location>
    <ligand>
        <name>substrate</name>
    </ligand>
</feature>
<dbReference type="Gene3D" id="3.20.20.70">
    <property type="entry name" value="Aldolase class I"/>
    <property type="match status" value="1"/>
</dbReference>
<evidence type="ECO:0000256" key="3">
    <source>
        <dbReference type="ARBA" id="ARBA00022723"/>
    </source>
</evidence>
<evidence type="ECO:0000256" key="7">
    <source>
        <dbReference type="ARBA" id="ARBA00023239"/>
    </source>
</evidence>
<evidence type="ECO:0000256" key="6">
    <source>
        <dbReference type="ARBA" id="ARBA00023014"/>
    </source>
</evidence>
<sequence>MSDSQTTANTSADDPASVMLKVARYEGGPEVFHTLQGEGASVGAPAVFVRLSLCNLHCIWCDTDYTWNWEGTPFVHENDAKAGYQKFRKDDQLIEVDAGSLAREIASYETRRVVITGGEPLLQQEGVVALMDALRAISPEYVFEVETNGTRVPSAEVLERVNQFNVSPKLANSGNKESQRIRSEAFDAFVASGKAWFKFVIAAPEDLDEVRGLVERFGLPVARVMLMPEGRSAEAIDAHRELVIEACLREGFRFADRLHLRLFGAKRAT</sequence>
<keyword evidence="3 8" id="KW-0479">Metal-binding</keyword>
<evidence type="ECO:0000256" key="2">
    <source>
        <dbReference type="ARBA" id="ARBA00022691"/>
    </source>
</evidence>
<evidence type="ECO:0000256" key="4">
    <source>
        <dbReference type="ARBA" id="ARBA00022842"/>
    </source>
</evidence>
<dbReference type="PANTHER" id="PTHR42836:SF1">
    <property type="entry name" value="7-CARBOXY-7-DEAZAGUANINE SYNTHASE"/>
    <property type="match status" value="1"/>
</dbReference>
<dbReference type="KEGG" id="soa:G3M56_006765"/>
<keyword evidence="5 8" id="KW-0408">Iron</keyword>
<keyword evidence="1 8" id="KW-0004">4Fe-4S</keyword>
<dbReference type="SFLD" id="SFLDS00029">
    <property type="entry name" value="Radical_SAM"/>
    <property type="match status" value="1"/>
</dbReference>
<comment type="pathway">
    <text evidence="8">Purine metabolism; 7-cyano-7-deazaguanine biosynthesis.</text>
</comment>
<dbReference type="InterPro" id="IPR007197">
    <property type="entry name" value="rSAM"/>
</dbReference>
<feature type="binding site" evidence="8">
    <location>
        <begin position="167"/>
        <end position="169"/>
    </location>
    <ligand>
        <name>S-adenosyl-L-methionine</name>
        <dbReference type="ChEBI" id="CHEBI:59789"/>
    </ligand>
</feature>
<dbReference type="Pfam" id="PF04055">
    <property type="entry name" value="Radical_SAM"/>
    <property type="match status" value="1"/>
</dbReference>
<keyword evidence="11" id="KW-1185">Reference proteome</keyword>
<feature type="binding site" evidence="8">
    <location>
        <position position="118"/>
    </location>
    <ligand>
        <name>S-adenosyl-L-methionine</name>
        <dbReference type="ChEBI" id="CHEBI:59789"/>
    </ligand>
</feature>
<dbReference type="RefSeq" id="WP_235203631.1">
    <property type="nucleotide sequence ID" value="NZ_CP066776.1"/>
</dbReference>
<reference evidence="10 11" key="1">
    <citation type="submission" date="2020-12" db="EMBL/GenBank/DDBJ databases">
        <title>Sulforoseuscoccus oceanibium gen. nov., sp. nov., a representative of the phylum Verrucomicrobia with special cytoplasmic membrane, and proposal of Sulforoseuscoccusaceae fam. nov.</title>
        <authorList>
            <person name="Xi F."/>
        </authorList>
    </citation>
    <scope>NUCLEOTIDE SEQUENCE [LARGE SCALE GENOMIC DNA]</scope>
    <source>
        <strain evidence="10 11">T37</strain>
    </source>
</reference>
<dbReference type="HAMAP" id="MF_00917">
    <property type="entry name" value="QueE"/>
    <property type="match status" value="1"/>
</dbReference>
<accession>A0A7T7JDF3</accession>
<protein>
    <recommendedName>
        <fullName evidence="8">7-carboxy-7-deazaguanine synthase</fullName>
        <shortName evidence="8">CDG synthase</shortName>
        <ecNumber evidence="8">4.3.99.3</ecNumber>
    </recommendedName>
    <alternativeName>
        <fullName evidence="8">Queuosine biosynthesis protein QueE</fullName>
    </alternativeName>
</protein>
<dbReference type="InterPro" id="IPR013785">
    <property type="entry name" value="Aldolase_TIM"/>
</dbReference>
<dbReference type="PIRSF" id="PIRSF000370">
    <property type="entry name" value="QueE"/>
    <property type="match status" value="1"/>
</dbReference>
<comment type="caution">
    <text evidence="8">Lacks conserved residue(s) required for the propagation of feature annotation.</text>
</comment>
<keyword evidence="7 8" id="KW-0456">Lyase</keyword>
<comment type="function">
    <text evidence="8">Catalyzes the complex heterocyclic radical-mediated conversion of 6-carboxy-5,6,7,8-tetrahydropterin (CPH4) to 7-carboxy-7-deazaguanine (CDG), a step common to the biosynthetic pathways of all 7-deazapurine-containing compounds.</text>
</comment>
<dbReference type="AlphaFoldDB" id="A0A7T7JDF3"/>
<comment type="similarity">
    <text evidence="8">Belongs to the radical SAM superfamily. 7-carboxy-7-deazaguanine synthase family.</text>
</comment>
<keyword evidence="2 8" id="KW-0949">S-adenosyl-L-methionine</keyword>
<feature type="binding site" evidence="8">
    <location>
        <position position="58"/>
    </location>
    <ligand>
        <name>[4Fe-4S] cluster</name>
        <dbReference type="ChEBI" id="CHEBI:49883"/>
        <note>4Fe-4S-S-AdoMet</note>
    </ligand>
</feature>
<dbReference type="EMBL" id="CP066776">
    <property type="protein sequence ID" value="QQL46270.1"/>
    <property type="molecule type" value="Genomic_DNA"/>
</dbReference>
<gene>
    <name evidence="8" type="primary">queE</name>
    <name evidence="10" type="ORF">G3M56_006765</name>
</gene>
<dbReference type="GO" id="GO:0008616">
    <property type="term" value="P:tRNA queuosine(34) biosynthetic process"/>
    <property type="evidence" value="ECO:0007669"/>
    <property type="project" value="UniProtKB-UniRule"/>
</dbReference>
<dbReference type="GO" id="GO:0016840">
    <property type="term" value="F:carbon-nitrogen lyase activity"/>
    <property type="evidence" value="ECO:0007669"/>
    <property type="project" value="UniProtKB-UniRule"/>
</dbReference>
<keyword evidence="8" id="KW-0671">Queuosine biosynthesis</keyword>
<evidence type="ECO:0000313" key="11">
    <source>
        <dbReference type="Proteomes" id="UP000475117"/>
    </source>
</evidence>
<comment type="subunit">
    <text evidence="8">Homodimer.</text>
</comment>
<feature type="binding site" evidence="8">
    <location>
        <position position="50"/>
    </location>
    <ligand>
        <name>substrate</name>
    </ligand>
</feature>
<dbReference type="SUPFAM" id="SSF102114">
    <property type="entry name" value="Radical SAM enzymes"/>
    <property type="match status" value="1"/>
</dbReference>